<feature type="domain" description="PAS" evidence="16">
    <location>
        <begin position="290"/>
        <end position="337"/>
    </location>
</feature>
<dbReference type="Pfam" id="PF02518">
    <property type="entry name" value="HATPase_c"/>
    <property type="match status" value="1"/>
</dbReference>
<comment type="subcellular location">
    <subcellularLocation>
        <location evidence="2">Membrane</location>
    </subcellularLocation>
</comment>
<dbReference type="PANTHER" id="PTHR43047">
    <property type="entry name" value="TWO-COMPONENT HISTIDINE PROTEIN KINASE"/>
    <property type="match status" value="1"/>
</dbReference>
<dbReference type="Proteomes" id="UP000236724">
    <property type="component" value="Unassembled WGS sequence"/>
</dbReference>
<dbReference type="PROSITE" id="PS50109">
    <property type="entry name" value="HIS_KIN"/>
    <property type="match status" value="1"/>
</dbReference>
<accession>A0A1H6F312</accession>
<dbReference type="SMART" id="SM00448">
    <property type="entry name" value="REC"/>
    <property type="match status" value="1"/>
</dbReference>
<dbReference type="SMART" id="SM00091">
    <property type="entry name" value="PAS"/>
    <property type="match status" value="5"/>
</dbReference>
<dbReference type="InterPro" id="IPR001789">
    <property type="entry name" value="Sig_transdc_resp-reg_receiver"/>
</dbReference>
<keyword evidence="9" id="KW-0902">Two-component regulatory system</keyword>
<dbReference type="InterPro" id="IPR005467">
    <property type="entry name" value="His_kinase_dom"/>
</dbReference>
<dbReference type="EC" id="2.7.13.3" evidence="3"/>
<sequence length="1315" mass="148033">MKHIFRSLWSFSTCLWSSLTCYNKVLQQNQCLNAKLKCLQGLFGSSNAAVTVIKNHKFLEVNDYLAEILGYVPADLIGQYTRLIYLDDKQYKAFDEQVYSALANTDKFIGEYVFRHQAGHPVWTYISVSKVDEDRDGVTIALLAIDISERKQMEAALRREHDLKQRYLDTVQVLMIALDNDGNITMLNRAGHELLGYANAELIGCNWFATCLPQPEGWETIYPLFKQAMAGSMEGIEYVENAVLCQDGSLRIIAWHNAYLCDDKGVMTGLLCSGSDITAHKQTERALQESRTRYQRLVEDIGSNFMLFSYRCDGIFEYVSNSVLNVFGKYPHEVIGQAWMTFTNWQPDSLAHALKITASLRCGELNETEIEMAFTHPDGSLRTINVTVHAVRNEQGENTHNEGIVEDISERKLAEQTVRNNEERYYSLISTMAEGVIMQNKAGEIITCNTAAERILGLTQAQIMGGALLDPSWRVIHEDGTDFPKDTHPLQQVLRTGQAQRNIILGIYHADAELYWILVNAEPMFQPGETLPYAGMATFIDITENRSKRLEIDQQRQTLQAVLKYIPMAVAVFAPNREVLLTNQLASELLGQIFAVNVTLNDHNHTYGTFIEGSDNLYPPEKMPLIRGLAGEITTVDDMEIRRSDHPRILLQMTGAPVRNDEGDITSCVVIFQDITMRKQAAYQQALNEIRLDASLALSRQASAMNEEDIFRAGLEDAEMLTNSAIAYLHFIEPDQESIHLGYWSKATLAQCKVVTDTHYSVSKAGIWADSVREQRSFIHNDYQHLKNRKGYPEGHNHLIRHMSVPVIENGKVLIIVGVGNKARPYDDIDLRQLELIARDLWAIVSRRHTEVALEQARRAAEAANRAKSAFLANMSHELRTPLNAVLGYAQILATADDLTADYQRMAQTINNSGEYLLTLLNDVLDLSKIEAGRYDVNPAPCHLHQFFNDITRLFQARAIQKNLEFRERIWVDQPKILDIDDKRVRQILLNLLSNAVKFTEQGHISLCCNYVDGFLYFTVRDSGIGIAPAKLNYIFKPFSQEGEDRYKAQGTGLGLAISQKLTEVMGGVLEVDSCLGQGSTFFLKIPAKVRSSRQENSRQQQRLCPDAAVAGYCHNGGHAVFSLLIVDDIQENQEILAALLKPLAFTLHFATCGEQCLEMLRVQQPDLIFMDMKMPGISGLETTRQIRKKGLLMPIIAVSASVFSNDAQEFLSAGCNDFIAKPVQKSNLLACLQTYLGLEWCYTSTQTTSTYTLKSGLSPEQREQLLAIARTGEVSKLFESLQALQQQQDVAAEATILLDLAKNFRMKELKEMLK</sequence>
<feature type="domain" description="PAC" evidence="17">
    <location>
        <begin position="237"/>
        <end position="289"/>
    </location>
</feature>
<keyword evidence="19" id="KW-1185">Reference proteome</keyword>
<evidence type="ECO:0000256" key="13">
    <source>
        <dbReference type="SAM" id="Coils"/>
    </source>
</evidence>
<feature type="domain" description="Response regulatory" evidence="15">
    <location>
        <begin position="1123"/>
        <end position="1237"/>
    </location>
</feature>
<dbReference type="Gene3D" id="3.40.50.2300">
    <property type="match status" value="1"/>
</dbReference>
<keyword evidence="13" id="KW-0175">Coiled coil</keyword>
<dbReference type="InterPro" id="IPR003661">
    <property type="entry name" value="HisK_dim/P_dom"/>
</dbReference>
<reference evidence="18 19" key="1">
    <citation type="submission" date="2016-10" db="EMBL/GenBank/DDBJ databases">
        <authorList>
            <person name="de Groot N.N."/>
        </authorList>
    </citation>
    <scope>NUCLEOTIDE SEQUENCE [LARGE SCALE GENOMIC DNA]</scope>
    <source>
        <strain evidence="18">MBHS1</strain>
    </source>
</reference>
<feature type="domain" description="PAS" evidence="16">
    <location>
        <begin position="160"/>
        <end position="232"/>
    </location>
</feature>
<keyword evidence="10" id="KW-0472">Membrane</keyword>
<dbReference type="InterPro" id="IPR000014">
    <property type="entry name" value="PAS"/>
</dbReference>
<dbReference type="SUPFAM" id="SSF55874">
    <property type="entry name" value="ATPase domain of HSP90 chaperone/DNA topoisomerase II/histidine kinase"/>
    <property type="match status" value="1"/>
</dbReference>
<evidence type="ECO:0000256" key="2">
    <source>
        <dbReference type="ARBA" id="ARBA00004370"/>
    </source>
</evidence>
<gene>
    <name evidence="18" type="primary">arcB_7</name>
    <name evidence="18" type="ORF">MBHS_00394</name>
</gene>
<organism evidence="18 19">
    <name type="scientific">Candidatus Venteria ishoeyi</name>
    <dbReference type="NCBI Taxonomy" id="1899563"/>
    <lineage>
        <taxon>Bacteria</taxon>
        <taxon>Pseudomonadati</taxon>
        <taxon>Pseudomonadota</taxon>
        <taxon>Gammaproteobacteria</taxon>
        <taxon>Thiotrichales</taxon>
        <taxon>Thiotrichaceae</taxon>
        <taxon>Venteria</taxon>
    </lineage>
</organism>
<dbReference type="Pfam" id="PF00072">
    <property type="entry name" value="Response_reg"/>
    <property type="match status" value="1"/>
</dbReference>
<protein>
    <recommendedName>
        <fullName evidence="3">histidine kinase</fullName>
        <ecNumber evidence="3">2.7.13.3</ecNumber>
    </recommendedName>
</protein>
<dbReference type="Gene3D" id="1.10.287.130">
    <property type="match status" value="1"/>
</dbReference>
<dbReference type="PROSITE" id="PS50110">
    <property type="entry name" value="RESPONSE_REGULATORY"/>
    <property type="match status" value="1"/>
</dbReference>
<feature type="domain" description="Histidine kinase" evidence="14">
    <location>
        <begin position="874"/>
        <end position="1090"/>
    </location>
</feature>
<evidence type="ECO:0000259" key="14">
    <source>
        <dbReference type="PROSITE" id="PS50109"/>
    </source>
</evidence>
<evidence type="ECO:0000256" key="10">
    <source>
        <dbReference type="ARBA" id="ARBA00023136"/>
    </source>
</evidence>
<feature type="domain" description="PAC" evidence="17">
    <location>
        <begin position="635"/>
        <end position="687"/>
    </location>
</feature>
<dbReference type="Gene3D" id="3.30.450.40">
    <property type="match status" value="1"/>
</dbReference>
<evidence type="ECO:0000256" key="9">
    <source>
        <dbReference type="ARBA" id="ARBA00023012"/>
    </source>
</evidence>
<dbReference type="RefSeq" id="WP_103918600.1">
    <property type="nucleotide sequence ID" value="NZ_FMSV02000059.1"/>
</dbReference>
<evidence type="ECO:0000256" key="8">
    <source>
        <dbReference type="ARBA" id="ARBA00022840"/>
    </source>
</evidence>
<dbReference type="SMART" id="SM00387">
    <property type="entry name" value="HATPase_c"/>
    <property type="match status" value="1"/>
</dbReference>
<dbReference type="NCBIfam" id="TIGR00229">
    <property type="entry name" value="sensory_box"/>
    <property type="match status" value="4"/>
</dbReference>
<keyword evidence="8" id="KW-0067">ATP-binding</keyword>
<evidence type="ECO:0000259" key="17">
    <source>
        <dbReference type="PROSITE" id="PS50113"/>
    </source>
</evidence>
<evidence type="ECO:0000256" key="6">
    <source>
        <dbReference type="ARBA" id="ARBA00022741"/>
    </source>
</evidence>
<dbReference type="GO" id="GO:0016020">
    <property type="term" value="C:membrane"/>
    <property type="evidence" value="ECO:0007669"/>
    <property type="project" value="UniProtKB-SubCell"/>
</dbReference>
<dbReference type="InterPro" id="IPR035965">
    <property type="entry name" value="PAS-like_dom_sf"/>
</dbReference>
<dbReference type="SUPFAM" id="SSF55781">
    <property type="entry name" value="GAF domain-like"/>
    <property type="match status" value="1"/>
</dbReference>
<dbReference type="InterPro" id="IPR004358">
    <property type="entry name" value="Sig_transdc_His_kin-like_C"/>
</dbReference>
<keyword evidence="7" id="KW-0418">Kinase</keyword>
<evidence type="ECO:0000259" key="16">
    <source>
        <dbReference type="PROSITE" id="PS50112"/>
    </source>
</evidence>
<evidence type="ECO:0000256" key="1">
    <source>
        <dbReference type="ARBA" id="ARBA00000085"/>
    </source>
</evidence>
<dbReference type="Pfam" id="PF00512">
    <property type="entry name" value="HisKA"/>
    <property type="match status" value="1"/>
</dbReference>
<dbReference type="InterPro" id="IPR001610">
    <property type="entry name" value="PAC"/>
</dbReference>
<dbReference type="SMART" id="SM00086">
    <property type="entry name" value="PAC"/>
    <property type="match status" value="5"/>
</dbReference>
<keyword evidence="4 12" id="KW-0597">Phosphoprotein</keyword>
<dbReference type="SUPFAM" id="SSF55785">
    <property type="entry name" value="PYP-like sensor domain (PAS domain)"/>
    <property type="match status" value="5"/>
</dbReference>
<dbReference type="InterPro" id="IPR036890">
    <property type="entry name" value="HATPase_C_sf"/>
</dbReference>
<evidence type="ECO:0000313" key="18">
    <source>
        <dbReference type="EMBL" id="SEH04547.1"/>
    </source>
</evidence>
<feature type="domain" description="PAC" evidence="17">
    <location>
        <begin position="108"/>
        <end position="159"/>
    </location>
</feature>
<dbReference type="OrthoDB" id="9792854at2"/>
<keyword evidence="5 18" id="KW-0808">Transferase</keyword>
<feature type="domain" description="PAC" evidence="17">
    <location>
        <begin position="368"/>
        <end position="420"/>
    </location>
</feature>
<dbReference type="PROSITE" id="PS50113">
    <property type="entry name" value="PAC"/>
    <property type="match status" value="4"/>
</dbReference>
<dbReference type="SUPFAM" id="SSF52172">
    <property type="entry name" value="CheY-like"/>
    <property type="match status" value="1"/>
</dbReference>
<dbReference type="SMART" id="SM00388">
    <property type="entry name" value="HisKA"/>
    <property type="match status" value="1"/>
</dbReference>
<comment type="catalytic activity">
    <reaction evidence="1">
        <text>ATP + protein L-histidine = ADP + protein N-phospho-L-histidine.</text>
        <dbReference type="EC" id="2.7.13.3"/>
    </reaction>
</comment>
<dbReference type="FunFam" id="1.10.287.130:FF:000038">
    <property type="entry name" value="Sensory transduction histidine kinase"/>
    <property type="match status" value="1"/>
</dbReference>
<evidence type="ECO:0000256" key="5">
    <source>
        <dbReference type="ARBA" id="ARBA00022679"/>
    </source>
</evidence>
<dbReference type="Gene3D" id="3.30.565.10">
    <property type="entry name" value="Histidine kinase-like ATPase, C-terminal domain"/>
    <property type="match status" value="1"/>
</dbReference>
<dbReference type="InterPro" id="IPR000700">
    <property type="entry name" value="PAS-assoc_C"/>
</dbReference>
<dbReference type="Pfam" id="PF08448">
    <property type="entry name" value="PAS_4"/>
    <property type="match status" value="1"/>
</dbReference>
<proteinExistence type="predicted"/>
<dbReference type="InterPro" id="IPR003594">
    <property type="entry name" value="HATPase_dom"/>
</dbReference>
<dbReference type="InterPro" id="IPR011006">
    <property type="entry name" value="CheY-like_superfamily"/>
</dbReference>
<feature type="modified residue" description="4-aspartylphosphate" evidence="12">
    <location>
        <position position="1172"/>
    </location>
</feature>
<keyword evidence="11" id="KW-0131">Cell cycle</keyword>
<dbReference type="InterPro" id="IPR029016">
    <property type="entry name" value="GAF-like_dom_sf"/>
</dbReference>
<keyword evidence="6" id="KW-0547">Nucleotide-binding</keyword>
<evidence type="ECO:0000256" key="11">
    <source>
        <dbReference type="ARBA" id="ARBA00023306"/>
    </source>
</evidence>
<evidence type="ECO:0000256" key="7">
    <source>
        <dbReference type="ARBA" id="ARBA00022777"/>
    </source>
</evidence>
<dbReference type="SUPFAM" id="SSF47384">
    <property type="entry name" value="Homodimeric domain of signal transducing histidine kinase"/>
    <property type="match status" value="1"/>
</dbReference>
<dbReference type="PRINTS" id="PR00344">
    <property type="entry name" value="BCTRLSENSOR"/>
</dbReference>
<evidence type="ECO:0000256" key="3">
    <source>
        <dbReference type="ARBA" id="ARBA00012438"/>
    </source>
</evidence>
<dbReference type="PROSITE" id="PS50112">
    <property type="entry name" value="PAS"/>
    <property type="match status" value="4"/>
</dbReference>
<feature type="domain" description="PAS" evidence="16">
    <location>
        <begin position="421"/>
        <end position="497"/>
    </location>
</feature>
<dbReference type="CDD" id="cd16922">
    <property type="entry name" value="HATPase_EvgS-ArcB-TorS-like"/>
    <property type="match status" value="1"/>
</dbReference>
<dbReference type="GO" id="GO:0005524">
    <property type="term" value="F:ATP binding"/>
    <property type="evidence" value="ECO:0007669"/>
    <property type="project" value="UniProtKB-KW"/>
</dbReference>
<dbReference type="EMBL" id="FMSV02000059">
    <property type="protein sequence ID" value="SEH04547.1"/>
    <property type="molecule type" value="Genomic_DNA"/>
</dbReference>
<dbReference type="FunFam" id="3.30.565.10:FF:000010">
    <property type="entry name" value="Sensor histidine kinase RcsC"/>
    <property type="match status" value="1"/>
</dbReference>
<dbReference type="Pfam" id="PF13185">
    <property type="entry name" value="GAF_2"/>
    <property type="match status" value="1"/>
</dbReference>
<dbReference type="InterPro" id="IPR036097">
    <property type="entry name" value="HisK_dim/P_sf"/>
</dbReference>
<evidence type="ECO:0000259" key="15">
    <source>
        <dbReference type="PROSITE" id="PS50110"/>
    </source>
</evidence>
<dbReference type="CDD" id="cd17546">
    <property type="entry name" value="REC_hyHK_CKI1_RcsC-like"/>
    <property type="match status" value="1"/>
</dbReference>
<feature type="domain" description="PAS" evidence="16">
    <location>
        <begin position="57"/>
        <end position="105"/>
    </location>
</feature>
<name>A0A1H6F312_9GAMM</name>
<evidence type="ECO:0000256" key="12">
    <source>
        <dbReference type="PROSITE-ProRule" id="PRU00169"/>
    </source>
</evidence>
<dbReference type="InterPro" id="IPR013656">
    <property type="entry name" value="PAS_4"/>
</dbReference>
<dbReference type="Pfam" id="PF13426">
    <property type="entry name" value="PAS_9"/>
    <property type="match status" value="4"/>
</dbReference>
<dbReference type="Gene3D" id="3.30.450.20">
    <property type="entry name" value="PAS domain"/>
    <property type="match status" value="5"/>
</dbReference>
<dbReference type="CDD" id="cd00130">
    <property type="entry name" value="PAS"/>
    <property type="match status" value="4"/>
</dbReference>
<evidence type="ECO:0000256" key="4">
    <source>
        <dbReference type="ARBA" id="ARBA00022553"/>
    </source>
</evidence>
<evidence type="ECO:0000313" key="19">
    <source>
        <dbReference type="Proteomes" id="UP000236724"/>
    </source>
</evidence>
<dbReference type="CDD" id="cd00082">
    <property type="entry name" value="HisKA"/>
    <property type="match status" value="1"/>
</dbReference>
<feature type="coiled-coil region" evidence="13">
    <location>
        <begin position="847"/>
        <end position="874"/>
    </location>
</feature>
<dbReference type="InterPro" id="IPR003018">
    <property type="entry name" value="GAF"/>
</dbReference>
<dbReference type="GO" id="GO:0000155">
    <property type="term" value="F:phosphorelay sensor kinase activity"/>
    <property type="evidence" value="ECO:0007669"/>
    <property type="project" value="InterPro"/>
</dbReference>